<evidence type="ECO:0000256" key="4">
    <source>
        <dbReference type="ARBA" id="ARBA00022475"/>
    </source>
</evidence>
<comment type="similarity">
    <text evidence="2">Belongs to the AzlC family.</text>
</comment>
<accession>A0ABU4BM99</accession>
<evidence type="ECO:0000256" key="6">
    <source>
        <dbReference type="ARBA" id="ARBA00022989"/>
    </source>
</evidence>
<reference evidence="9 10" key="1">
    <citation type="submission" date="2023-10" db="EMBL/GenBank/DDBJ databases">
        <title>Development of a sustainable strategy for remediation of hydrocarbon-contaminated territories based on the waste exchange concept.</title>
        <authorList>
            <person name="Krivoruchko A."/>
        </authorList>
    </citation>
    <scope>NUCLEOTIDE SEQUENCE [LARGE SCALE GENOMIC DNA]</scope>
    <source>
        <strain evidence="9 10">IEGM 1203</strain>
    </source>
</reference>
<evidence type="ECO:0000256" key="2">
    <source>
        <dbReference type="ARBA" id="ARBA00010735"/>
    </source>
</evidence>
<name>A0ABU4BM99_RHOGO</name>
<evidence type="ECO:0000313" key="9">
    <source>
        <dbReference type="EMBL" id="MDV6265356.1"/>
    </source>
</evidence>
<evidence type="ECO:0000256" key="1">
    <source>
        <dbReference type="ARBA" id="ARBA00004651"/>
    </source>
</evidence>
<evidence type="ECO:0000256" key="7">
    <source>
        <dbReference type="ARBA" id="ARBA00023136"/>
    </source>
</evidence>
<feature type="transmembrane region" description="Helical" evidence="8">
    <location>
        <begin position="185"/>
        <end position="216"/>
    </location>
</feature>
<feature type="transmembrane region" description="Helical" evidence="8">
    <location>
        <begin position="159"/>
        <end position="178"/>
    </location>
</feature>
<dbReference type="RefSeq" id="WP_230590165.1">
    <property type="nucleotide sequence ID" value="NZ_JAWLKB010000001.1"/>
</dbReference>
<dbReference type="Proteomes" id="UP001185927">
    <property type="component" value="Unassembled WGS sequence"/>
</dbReference>
<sequence>MPDRQSLAALLPLGLAMALVGASFGAVAVAAGVSLPQVIALSGIVYAGGAQFLVVAAVVAGAAPAAVVFGGLLLNARHLPYGLVLADVLRGSWRSRIFGAHLMTDEATAFTTAELASHGDVARARKTFFAAGITLFLAWNIGTAIGAVGGNLLGEPNALGIDAAFPAALLALTAGAWRDRLDRRVALLGAAIAVVLTPVLPAGLGVIGGLLGLIAAGRNR</sequence>
<comment type="subcellular location">
    <subcellularLocation>
        <location evidence="1">Cell membrane</location>
        <topology evidence="1">Multi-pass membrane protein</topology>
    </subcellularLocation>
</comment>
<evidence type="ECO:0000256" key="3">
    <source>
        <dbReference type="ARBA" id="ARBA00022448"/>
    </source>
</evidence>
<keyword evidence="10" id="KW-1185">Reference proteome</keyword>
<dbReference type="PANTHER" id="PTHR34979">
    <property type="entry name" value="INNER MEMBRANE PROTEIN YGAZ"/>
    <property type="match status" value="1"/>
</dbReference>
<keyword evidence="3" id="KW-0813">Transport</keyword>
<feature type="transmembrane region" description="Helical" evidence="8">
    <location>
        <begin position="128"/>
        <end position="153"/>
    </location>
</feature>
<dbReference type="PANTHER" id="PTHR34979:SF1">
    <property type="entry name" value="INNER MEMBRANE PROTEIN YGAZ"/>
    <property type="match status" value="1"/>
</dbReference>
<keyword evidence="7 8" id="KW-0472">Membrane</keyword>
<protein>
    <submittedName>
        <fullName evidence="9">AzlC family ABC transporter permease</fullName>
    </submittedName>
</protein>
<proteinExistence type="inferred from homology"/>
<keyword evidence="5 8" id="KW-0812">Transmembrane</keyword>
<organism evidence="9 10">
    <name type="scientific">Rhodococcus globerulus</name>
    <dbReference type="NCBI Taxonomy" id="33008"/>
    <lineage>
        <taxon>Bacteria</taxon>
        <taxon>Bacillati</taxon>
        <taxon>Actinomycetota</taxon>
        <taxon>Actinomycetes</taxon>
        <taxon>Mycobacteriales</taxon>
        <taxon>Nocardiaceae</taxon>
        <taxon>Rhodococcus</taxon>
    </lineage>
</organism>
<dbReference type="InterPro" id="IPR011606">
    <property type="entry name" value="Brnchd-chn_aa_trnsp_permease"/>
</dbReference>
<evidence type="ECO:0000256" key="5">
    <source>
        <dbReference type="ARBA" id="ARBA00022692"/>
    </source>
</evidence>
<gene>
    <name evidence="9" type="ORF">R3Q16_01970</name>
</gene>
<evidence type="ECO:0000256" key="8">
    <source>
        <dbReference type="SAM" id="Phobius"/>
    </source>
</evidence>
<comment type="caution">
    <text evidence="9">The sequence shown here is derived from an EMBL/GenBank/DDBJ whole genome shotgun (WGS) entry which is preliminary data.</text>
</comment>
<keyword evidence="6 8" id="KW-1133">Transmembrane helix</keyword>
<dbReference type="Pfam" id="PF03591">
    <property type="entry name" value="AzlC"/>
    <property type="match status" value="1"/>
</dbReference>
<evidence type="ECO:0000313" key="10">
    <source>
        <dbReference type="Proteomes" id="UP001185927"/>
    </source>
</evidence>
<dbReference type="EMBL" id="JAWLKB010000001">
    <property type="protein sequence ID" value="MDV6265356.1"/>
    <property type="molecule type" value="Genomic_DNA"/>
</dbReference>
<feature type="transmembrane region" description="Helical" evidence="8">
    <location>
        <begin position="52"/>
        <end position="74"/>
    </location>
</feature>
<keyword evidence="4" id="KW-1003">Cell membrane</keyword>